<evidence type="ECO:0000313" key="1">
    <source>
        <dbReference type="EMBL" id="SEG91324.1"/>
    </source>
</evidence>
<name>A0A1H6E2I1_9ACTN</name>
<proteinExistence type="predicted"/>
<protein>
    <submittedName>
        <fullName evidence="1">Uncharacterized protein</fullName>
    </submittedName>
</protein>
<dbReference type="Proteomes" id="UP000236754">
    <property type="component" value="Unassembled WGS sequence"/>
</dbReference>
<accession>A0A1H6E2I1</accession>
<organism evidence="1 2">
    <name type="scientific">Actinacidiphila yanglinensis</name>
    <dbReference type="NCBI Taxonomy" id="310779"/>
    <lineage>
        <taxon>Bacteria</taxon>
        <taxon>Bacillati</taxon>
        <taxon>Actinomycetota</taxon>
        <taxon>Actinomycetes</taxon>
        <taxon>Kitasatosporales</taxon>
        <taxon>Streptomycetaceae</taxon>
        <taxon>Actinacidiphila</taxon>
    </lineage>
</organism>
<dbReference type="AlphaFoldDB" id="A0A1H6E2I1"/>
<sequence>MRFELHRPPPRWFRTDLPDRTTGDAGSTCWSEYVARGTESIIQNRRMDVSELLEAASLLVPEAVATENDVTVNDVWDYLAHDEWEVALDLLEELGDVHPLPLVFWQTLATAAEQMRLDRSAAWCHWRCFETRNGIIRADLTLRPAHEARRQTPFSGAGVLRPTWNIGAPTGEPDLHIAALWVEFMPVVEPGGRATVRLAPLSPAKWQQLQPGQVITMHEDRTVAGTAVLLEIEGPSVPPEPAPS</sequence>
<reference evidence="1 2" key="1">
    <citation type="submission" date="2016-10" db="EMBL/GenBank/DDBJ databases">
        <authorList>
            <person name="de Groot N.N."/>
        </authorList>
    </citation>
    <scope>NUCLEOTIDE SEQUENCE [LARGE SCALE GENOMIC DNA]</scope>
    <source>
        <strain evidence="1 2">CGMCC 4.2023</strain>
    </source>
</reference>
<gene>
    <name evidence="1" type="ORF">SAMN05216223_12383</name>
</gene>
<keyword evidence="2" id="KW-1185">Reference proteome</keyword>
<dbReference type="EMBL" id="FNVU01000023">
    <property type="protein sequence ID" value="SEG91324.1"/>
    <property type="molecule type" value="Genomic_DNA"/>
</dbReference>
<evidence type="ECO:0000313" key="2">
    <source>
        <dbReference type="Proteomes" id="UP000236754"/>
    </source>
</evidence>